<name>A0A835SNR8_9CHLO</name>
<organism evidence="1 2">
    <name type="scientific">Chlamydomonas schloesseri</name>
    <dbReference type="NCBI Taxonomy" id="2026947"/>
    <lineage>
        <taxon>Eukaryota</taxon>
        <taxon>Viridiplantae</taxon>
        <taxon>Chlorophyta</taxon>
        <taxon>core chlorophytes</taxon>
        <taxon>Chlorophyceae</taxon>
        <taxon>CS clade</taxon>
        <taxon>Chlamydomonadales</taxon>
        <taxon>Chlamydomonadaceae</taxon>
        <taxon>Chlamydomonas</taxon>
    </lineage>
</organism>
<comment type="caution">
    <text evidence="1">The sequence shown here is derived from an EMBL/GenBank/DDBJ whole genome shotgun (WGS) entry which is preliminary data.</text>
</comment>
<protein>
    <submittedName>
        <fullName evidence="1">Uncharacterized protein</fullName>
    </submittedName>
</protein>
<dbReference type="Proteomes" id="UP000613740">
    <property type="component" value="Unassembled WGS sequence"/>
</dbReference>
<dbReference type="AlphaFoldDB" id="A0A835SNR8"/>
<dbReference type="EMBL" id="JAEHOD010000135">
    <property type="protein sequence ID" value="KAG2423800.1"/>
    <property type="molecule type" value="Genomic_DNA"/>
</dbReference>
<accession>A0A835SNR8</accession>
<dbReference type="OrthoDB" id="557308at2759"/>
<keyword evidence="2" id="KW-1185">Reference proteome</keyword>
<reference evidence="1" key="1">
    <citation type="journal article" date="2020" name="bioRxiv">
        <title>Comparative genomics of Chlamydomonas.</title>
        <authorList>
            <person name="Craig R.J."/>
            <person name="Hasan A.R."/>
            <person name="Ness R.W."/>
            <person name="Keightley P.D."/>
        </authorList>
    </citation>
    <scope>NUCLEOTIDE SEQUENCE</scope>
    <source>
        <strain evidence="1">CCAP 11/173</strain>
    </source>
</reference>
<evidence type="ECO:0000313" key="2">
    <source>
        <dbReference type="Proteomes" id="UP000613740"/>
    </source>
</evidence>
<gene>
    <name evidence="1" type="ORF">HYH02_015278</name>
</gene>
<proteinExistence type="predicted"/>
<sequence length="111" mass="11810">MWAAGRERGVGVGWPGGEERENVGVVAVGMPKSTLHEKMQPTDLITMAVVKTCGPLAASTNVRVGLKTFSYTKNAKTVAWPVEGIFTSWEEKTAASFGVTANQLQNATKDG</sequence>
<evidence type="ECO:0000313" key="1">
    <source>
        <dbReference type="EMBL" id="KAG2423800.1"/>
    </source>
</evidence>